<dbReference type="Pfam" id="PF09752">
    <property type="entry name" value="ABHD18"/>
    <property type="match status" value="1"/>
</dbReference>
<dbReference type="Proteomes" id="UP000695022">
    <property type="component" value="Unplaced"/>
</dbReference>
<feature type="compositionally biased region" description="Basic and acidic residues" evidence="1">
    <location>
        <begin position="559"/>
        <end position="574"/>
    </location>
</feature>
<reference evidence="3" key="1">
    <citation type="submission" date="2025-08" db="UniProtKB">
        <authorList>
            <consortium name="RefSeq"/>
        </authorList>
    </citation>
    <scope>IDENTIFICATION</scope>
</reference>
<dbReference type="InterPro" id="IPR029058">
    <property type="entry name" value="AB_hydrolase_fold"/>
</dbReference>
<sequence>MTASRLDQLYRSILHSRFFIKGWGQPDSLKRMFELRQWIRNRENSRQIVSPDHPIHIDKEATTSDCKILEGHFLSPMVEFAPGMVPPEAEVAKFQMILPLKWKSQLRPMCVHLAGTGDHGYWKRRTLVARPLVKQSGIASILLENPYYGARKPKEQWGSALQNVTDLFVMGGCLILESIALFNWCERQGFGPIGITGISMGGHMASLAAGNYHKPIPLIPCMSWSTASSVFTRGVLSGSIDWQLLQSQYKQRHLEEQDFRHMLHSPESTNPAFCLGREFARGYPYGRQFVEKFQRMEVAKQHEMDILVLRAILEYQALSKRRRAEPGRRAARHFINDRAATERKFAHLQRAAGGADELDVAACRQAALYFEAADRRREHVREHTEKDSAAYQMFRFIHNQADDEDAASWWRGDGDDDSGASWWRRRRDEHEDAHDFMRGVMDEFTHVANYSVPVDTSLIIVVAAESDAYIPREGVFALTDVWPGCEVRYVQAGHIATFLFKQHVFRRAIADAFNRAAVKYFGASLDGAPSPSRHPQNKRAFEQVALDHVPVQANPASSPHEEGRGSERAKDAQY</sequence>
<dbReference type="Gene3D" id="3.40.50.1820">
    <property type="entry name" value="alpha/beta hydrolase"/>
    <property type="match status" value="1"/>
</dbReference>
<proteinExistence type="predicted"/>
<dbReference type="RefSeq" id="XP_014673914.1">
    <property type="nucleotide sequence ID" value="XM_014818428.1"/>
</dbReference>
<keyword evidence="2" id="KW-1185">Reference proteome</keyword>
<organism evidence="2 3">
    <name type="scientific">Priapulus caudatus</name>
    <name type="common">Priapulid worm</name>
    <dbReference type="NCBI Taxonomy" id="37621"/>
    <lineage>
        <taxon>Eukaryota</taxon>
        <taxon>Metazoa</taxon>
        <taxon>Ecdysozoa</taxon>
        <taxon>Scalidophora</taxon>
        <taxon>Priapulida</taxon>
        <taxon>Priapulimorpha</taxon>
        <taxon>Priapulimorphida</taxon>
        <taxon>Priapulidae</taxon>
        <taxon>Priapulus</taxon>
    </lineage>
</organism>
<dbReference type="SUPFAM" id="SSF53474">
    <property type="entry name" value="alpha/beta-Hydrolases"/>
    <property type="match status" value="1"/>
</dbReference>
<evidence type="ECO:0000313" key="3">
    <source>
        <dbReference type="RefSeq" id="XP_014673914.1"/>
    </source>
</evidence>
<accession>A0ABM1ENZ3</accession>
<dbReference type="PANTHER" id="PTHR13617">
    <property type="entry name" value="PROTEIN ABHD18"/>
    <property type="match status" value="1"/>
</dbReference>
<dbReference type="PANTHER" id="PTHR13617:SF14">
    <property type="entry name" value="PROTEIN ABHD18"/>
    <property type="match status" value="1"/>
</dbReference>
<protein>
    <submittedName>
        <fullName evidence="3">Uncharacterized protein C4orf29 homolog</fullName>
    </submittedName>
</protein>
<gene>
    <name evidence="3" type="primary">LOC106814139</name>
</gene>
<name>A0ABM1ENZ3_PRICU</name>
<evidence type="ECO:0000256" key="1">
    <source>
        <dbReference type="SAM" id="MobiDB-lite"/>
    </source>
</evidence>
<dbReference type="InterPro" id="IPR019149">
    <property type="entry name" value="ABHD18"/>
</dbReference>
<evidence type="ECO:0000313" key="2">
    <source>
        <dbReference type="Proteomes" id="UP000695022"/>
    </source>
</evidence>
<feature type="region of interest" description="Disordered" evidence="1">
    <location>
        <begin position="551"/>
        <end position="574"/>
    </location>
</feature>
<dbReference type="GeneID" id="106814139"/>